<dbReference type="Proteomes" id="UP000054544">
    <property type="component" value="Unassembled WGS sequence"/>
</dbReference>
<dbReference type="PANTHER" id="PTHR45657">
    <property type="entry name" value="CRAL-TRIO DOMAIN-CONTAINING PROTEIN YKL091C-RELATED"/>
    <property type="match status" value="1"/>
</dbReference>
<dbReference type="InterPro" id="IPR001251">
    <property type="entry name" value="CRAL-TRIO_dom"/>
</dbReference>
<reference evidence="4" key="1">
    <citation type="journal article" date="2014" name="BMC Genomics">
        <title>The genome sequence of the biocontrol fungus Metarhizium anisopliae and comparative genomics of Metarhizium species.</title>
        <authorList>
            <person name="Pattemore J.A."/>
            <person name="Hane J.K."/>
            <person name="Williams A.H."/>
            <person name="Wilson B.A."/>
            <person name="Stodart B.J."/>
            <person name="Ash G.J."/>
        </authorList>
    </citation>
    <scope>NUCLEOTIDE SEQUENCE [LARGE SCALE GENOMIC DNA]</scope>
    <source>
        <strain evidence="4">BRIP 53293</strain>
    </source>
</reference>
<dbReference type="EMBL" id="KE384730">
    <property type="protein sequence ID" value="KJK79315.1"/>
    <property type="molecule type" value="Genomic_DNA"/>
</dbReference>
<dbReference type="InterPro" id="IPR036865">
    <property type="entry name" value="CRAL-TRIO_dom_sf"/>
</dbReference>
<dbReference type="STRING" id="1291518.A0A0D9P3B4"/>
<feature type="domain" description="CRAL-TRIO" evidence="2">
    <location>
        <begin position="294"/>
        <end position="483"/>
    </location>
</feature>
<dbReference type="CDD" id="cd00170">
    <property type="entry name" value="SEC14"/>
    <property type="match status" value="1"/>
</dbReference>
<dbReference type="SUPFAM" id="SSF46938">
    <property type="entry name" value="CRAL/TRIO N-terminal domain"/>
    <property type="match status" value="1"/>
</dbReference>
<dbReference type="AlphaFoldDB" id="A0A0D9P3B4"/>
<feature type="domain" description="F-box" evidence="1">
    <location>
        <begin position="72"/>
        <end position="108"/>
    </location>
</feature>
<dbReference type="OrthoDB" id="30289at2759"/>
<dbReference type="Gene3D" id="3.40.525.10">
    <property type="entry name" value="CRAL-TRIO lipid binding domain"/>
    <property type="match status" value="1"/>
</dbReference>
<proteinExistence type="predicted"/>
<keyword evidence="4" id="KW-1185">Reference proteome</keyword>
<dbReference type="InterPro" id="IPR036047">
    <property type="entry name" value="F-box-like_dom_sf"/>
</dbReference>
<dbReference type="InterPro" id="IPR051026">
    <property type="entry name" value="PI/PC_transfer"/>
</dbReference>
<evidence type="ECO:0000259" key="1">
    <source>
        <dbReference type="PROSITE" id="PS50181"/>
    </source>
</evidence>
<dbReference type="Pfam" id="PF03765">
    <property type="entry name" value="CRAL_TRIO_N"/>
    <property type="match status" value="1"/>
</dbReference>
<dbReference type="InterPro" id="IPR001810">
    <property type="entry name" value="F-box_dom"/>
</dbReference>
<organism evidence="3 4">
    <name type="scientific">Metarhizium anisopliae BRIP 53293</name>
    <dbReference type="NCBI Taxonomy" id="1291518"/>
    <lineage>
        <taxon>Eukaryota</taxon>
        <taxon>Fungi</taxon>
        <taxon>Dikarya</taxon>
        <taxon>Ascomycota</taxon>
        <taxon>Pezizomycotina</taxon>
        <taxon>Sordariomycetes</taxon>
        <taxon>Hypocreomycetidae</taxon>
        <taxon>Hypocreales</taxon>
        <taxon>Clavicipitaceae</taxon>
        <taxon>Metarhizium</taxon>
    </lineage>
</organism>
<dbReference type="Gene3D" id="1.10.8.20">
    <property type="entry name" value="N-terminal domain of phosphatidylinositol transfer protein sec14p"/>
    <property type="match status" value="1"/>
</dbReference>
<evidence type="ECO:0008006" key="5">
    <source>
        <dbReference type="Google" id="ProtNLM"/>
    </source>
</evidence>
<dbReference type="PANTHER" id="PTHR45657:SF20">
    <property type="entry name" value="CRAL_TRIO DOMAIN PROTEIN (AFU_ORTHOLOGUE AFUA_5G00680)"/>
    <property type="match status" value="1"/>
</dbReference>
<protein>
    <recommendedName>
        <fullName evidence="5">CRAL-TRIO domain-containing protein</fullName>
    </recommendedName>
</protein>
<evidence type="ECO:0000313" key="4">
    <source>
        <dbReference type="Proteomes" id="UP000054544"/>
    </source>
</evidence>
<dbReference type="SMART" id="SM01100">
    <property type="entry name" value="CRAL_TRIO_N"/>
    <property type="match status" value="1"/>
</dbReference>
<dbReference type="SUPFAM" id="SSF52087">
    <property type="entry name" value="CRAL/TRIO domain"/>
    <property type="match status" value="1"/>
</dbReference>
<dbReference type="PROSITE" id="PS50191">
    <property type="entry name" value="CRAL_TRIO"/>
    <property type="match status" value="1"/>
</dbReference>
<dbReference type="SUPFAM" id="SSF81383">
    <property type="entry name" value="F-box domain"/>
    <property type="match status" value="1"/>
</dbReference>
<name>A0A0D9P3B4_METAN</name>
<gene>
    <name evidence="3" type="ORF">H634G_04906</name>
</gene>
<dbReference type="InterPro" id="IPR036273">
    <property type="entry name" value="CRAL/TRIO_N_dom_sf"/>
</dbReference>
<sequence length="544" mass="60951">MLAVQPVAGTPKREFPIHCLTSRLVRNPSTLPLPIMHTICAKICARGHQNDHVARASPSPQKFVLSGTPVISCPLVRLPTEVLLRIFQEADPIDAVCLALASKRLVQVSAMLTIRVPSVAKHRYTLPSSCDEIYRLIRRFQPQVDRYKWASSGRKFGLCTDCLQYRLRASSHWKPLAGKYRRTRGVSARGWAAAVEIWRLDRRTQCPECTLADDERTCLDTFSNLCYQEKLLQRPEGLQHGDLIDGLTDQHTLLRFLRGKSFDVDRAYEQLKEALAIRQSAGVIATYDTIDLGDFEEKRKLYPHWSGRRDKSGKPICIFDSRHLDDVVIQRYNEDRSVSRGDAAVSNAMEQAIVFHDYLTRFVFPVCSAMRDRKQPGTAISSAVYIADVSGMTLKQAWNLRMYIQDFSVLLSTCFPEVIDRIYAVNAPSYFGAIWSFVRKLIDPRTASKVEILYPGQVPAALAAIVDADDLPTQYGGRREVQYGAPPVMDEAMLQSLTSSSLGLAGQWPQGPIKLRSNGDGQVALIAVGSEGGDRRRDLVGLIR</sequence>
<accession>A0A0D9P3B4</accession>
<evidence type="ECO:0000259" key="2">
    <source>
        <dbReference type="PROSITE" id="PS50191"/>
    </source>
</evidence>
<dbReference type="Pfam" id="PF00650">
    <property type="entry name" value="CRAL_TRIO"/>
    <property type="match status" value="1"/>
</dbReference>
<evidence type="ECO:0000313" key="3">
    <source>
        <dbReference type="EMBL" id="KJK79315.1"/>
    </source>
</evidence>
<dbReference type="InterPro" id="IPR011074">
    <property type="entry name" value="CRAL/TRIO_N_dom"/>
</dbReference>
<dbReference type="SMART" id="SM00516">
    <property type="entry name" value="SEC14"/>
    <property type="match status" value="1"/>
</dbReference>
<dbReference type="PROSITE" id="PS50181">
    <property type="entry name" value="FBOX"/>
    <property type="match status" value="1"/>
</dbReference>
<dbReference type="CDD" id="cd09917">
    <property type="entry name" value="F-box_SF"/>
    <property type="match status" value="1"/>
</dbReference>